<dbReference type="PRINTS" id="PR00996">
    <property type="entry name" value="CHERMTFRASE"/>
</dbReference>
<dbReference type="InterPro" id="IPR000780">
    <property type="entry name" value="CheR_MeTrfase"/>
</dbReference>
<keyword evidence="3" id="KW-1185">Reference proteome</keyword>
<feature type="domain" description="CheR-type methyltransferase" evidence="1">
    <location>
        <begin position="15"/>
        <end position="288"/>
    </location>
</feature>
<protein>
    <submittedName>
        <fullName evidence="2">Protein-glutamate O-methyltransferase CheR</fullName>
    </submittedName>
</protein>
<dbReference type="SMART" id="SM00138">
    <property type="entry name" value="MeTrc"/>
    <property type="match status" value="1"/>
</dbReference>
<dbReference type="SUPFAM" id="SSF47757">
    <property type="entry name" value="Chemotaxis receptor methyltransferase CheR, N-terminal domain"/>
    <property type="match status" value="1"/>
</dbReference>
<dbReference type="Proteomes" id="UP001084650">
    <property type="component" value="Unassembled WGS sequence"/>
</dbReference>
<dbReference type="InterPro" id="IPR022642">
    <property type="entry name" value="CheR_C"/>
</dbReference>
<evidence type="ECO:0000313" key="2">
    <source>
        <dbReference type="EMBL" id="MCZ0729505.1"/>
    </source>
</evidence>
<dbReference type="Pfam" id="PF01739">
    <property type="entry name" value="CheR"/>
    <property type="match status" value="1"/>
</dbReference>
<sequence>MIQRVPDRMVAEQSDAPRSTDLALIEADAFFYTVFEHLGYDFRHYSDASRNRRLMAFVNRHGFASISEAQGRVLRDPKLLADFLSTMTVNVTEMFRDPLVFAKIRAELLPRLATYPRIRIWIAGCATGEEAYSIAILLDEAGLLNRATIYATDIDNDSLRRAKSAIYPADGMIQATRNYQATGGQRPFSDYYVAKYDRCILSPELRSRIEFFSHNLATDSTFGEFNLIMCRNVFIYFEETLQHRVELMFGESLSPFGNLVIGPRERLTTDAKSWFTPVDRRLGIYVKGQR</sequence>
<reference evidence="2" key="1">
    <citation type="submission" date="2022-12" db="EMBL/GenBank/DDBJ databases">
        <title>Whole genome sequence of Mycolicibacterium iranicum strain SBH312.</title>
        <authorList>
            <person name="Jani J."/>
            <person name="Arifin Mustapha Z."/>
            <person name="Ahmed K."/>
            <person name="Kai Ling C."/>
        </authorList>
    </citation>
    <scope>NUCLEOTIDE SEQUENCE</scope>
    <source>
        <strain evidence="2">SBH312</strain>
    </source>
</reference>
<dbReference type="PANTHER" id="PTHR24422">
    <property type="entry name" value="CHEMOTAXIS PROTEIN METHYLTRANSFERASE"/>
    <property type="match status" value="1"/>
</dbReference>
<gene>
    <name evidence="2" type="ORF">OY187_15720</name>
</gene>
<proteinExistence type="predicted"/>
<dbReference type="SUPFAM" id="SSF53335">
    <property type="entry name" value="S-adenosyl-L-methionine-dependent methyltransferases"/>
    <property type="match status" value="1"/>
</dbReference>
<dbReference type="RefSeq" id="WP_268786501.1">
    <property type="nucleotide sequence ID" value="NZ_JAPQYE010000006.1"/>
</dbReference>
<dbReference type="PROSITE" id="PS50123">
    <property type="entry name" value="CHER"/>
    <property type="match status" value="1"/>
</dbReference>
<evidence type="ECO:0000259" key="1">
    <source>
        <dbReference type="PROSITE" id="PS50123"/>
    </source>
</evidence>
<name>A0ABT4HH27_MYCIR</name>
<dbReference type="InterPro" id="IPR029063">
    <property type="entry name" value="SAM-dependent_MTases_sf"/>
</dbReference>
<evidence type="ECO:0000313" key="3">
    <source>
        <dbReference type="Proteomes" id="UP001084650"/>
    </source>
</evidence>
<dbReference type="EMBL" id="JAPQYE010000006">
    <property type="protein sequence ID" value="MCZ0729505.1"/>
    <property type="molecule type" value="Genomic_DNA"/>
</dbReference>
<dbReference type="Gene3D" id="3.40.50.150">
    <property type="entry name" value="Vaccinia Virus protein VP39"/>
    <property type="match status" value="1"/>
</dbReference>
<organism evidence="2 3">
    <name type="scientific">Mycolicibacterium iranicum</name>
    <name type="common">Mycobacterium iranicum</name>
    <dbReference type="NCBI Taxonomy" id="912594"/>
    <lineage>
        <taxon>Bacteria</taxon>
        <taxon>Bacillati</taxon>
        <taxon>Actinomycetota</taxon>
        <taxon>Actinomycetes</taxon>
        <taxon>Mycobacteriales</taxon>
        <taxon>Mycobacteriaceae</taxon>
        <taxon>Mycolicibacterium</taxon>
    </lineage>
</organism>
<accession>A0ABT4HH27</accession>
<dbReference type="PANTHER" id="PTHR24422:SF8">
    <property type="entry name" value="CHEMOTAXIS PROTEIN"/>
    <property type="match status" value="1"/>
</dbReference>
<comment type="caution">
    <text evidence="2">The sequence shown here is derived from an EMBL/GenBank/DDBJ whole genome shotgun (WGS) entry which is preliminary data.</text>
</comment>
<dbReference type="InterPro" id="IPR050903">
    <property type="entry name" value="Bact_Chemotaxis_MeTrfase"/>
</dbReference>